<protein>
    <submittedName>
        <fullName evidence="1">Uncharacterized protein</fullName>
    </submittedName>
</protein>
<dbReference type="AlphaFoldDB" id="A0A871BIV9"/>
<dbReference type="Proteomes" id="UP000663064">
    <property type="component" value="Chromosome"/>
</dbReference>
<dbReference type="EMBL" id="CP063205">
    <property type="protein sequence ID" value="QOS12664.1"/>
    <property type="molecule type" value="Genomic_DNA"/>
</dbReference>
<gene>
    <name evidence="1" type="ORF">HfgLR_12640</name>
</gene>
<reference evidence="1" key="1">
    <citation type="journal article" date="2021" name="Front. Microbiol.">
        <title>Cellular and Genomic Properties of Haloferax gibbonsii LR2-5, the Host of Euryarchaeal Virus HFTV1.</title>
        <authorList>
            <person name="Tittes C."/>
            <person name="Schwarzer S."/>
            <person name="Pfeiffer F."/>
            <person name="Dyall-Smith M."/>
            <person name="Rodriguez-Franco M."/>
            <person name="Oksanen H.M."/>
            <person name="Quax T.E.F."/>
        </authorList>
    </citation>
    <scope>NUCLEOTIDE SEQUENCE</scope>
    <source>
        <strain evidence="1">LR2-5</strain>
    </source>
</reference>
<accession>A0A871BIV9</accession>
<organism evidence="1 2">
    <name type="scientific">Haloferax gibbonsii</name>
    <dbReference type="NCBI Taxonomy" id="35746"/>
    <lineage>
        <taxon>Archaea</taxon>
        <taxon>Methanobacteriati</taxon>
        <taxon>Methanobacteriota</taxon>
        <taxon>Stenosarchaea group</taxon>
        <taxon>Halobacteria</taxon>
        <taxon>Halobacteriales</taxon>
        <taxon>Haloferacaceae</taxon>
        <taxon>Haloferax</taxon>
    </lineage>
</organism>
<evidence type="ECO:0000313" key="2">
    <source>
        <dbReference type="Proteomes" id="UP000663064"/>
    </source>
</evidence>
<proteinExistence type="predicted"/>
<name>A0A871BIV9_HALGI</name>
<evidence type="ECO:0000313" key="1">
    <source>
        <dbReference type="EMBL" id="QOS12664.1"/>
    </source>
</evidence>
<sequence length="47" mass="5154">MDLNMAISPTTGTCCDTTAVLWVASVRELPEADPTTTRLTYEPLRIV</sequence>